<feature type="transmembrane region" description="Helical" evidence="1">
    <location>
        <begin position="199"/>
        <end position="232"/>
    </location>
</feature>
<dbReference type="InterPro" id="IPR018688">
    <property type="entry name" value="PpoB2-like"/>
</dbReference>
<dbReference type="Pfam" id="PF09948">
    <property type="entry name" value="PpoB2"/>
    <property type="match status" value="1"/>
</dbReference>
<keyword evidence="1" id="KW-0812">Transmembrane</keyword>
<reference evidence="2 3" key="1">
    <citation type="submission" date="2016-06" db="EMBL/GenBank/DDBJ databases">
        <authorList>
            <person name="Ramos C."/>
            <person name="Pintado A."/>
            <person name="Crespo-Gomez J.I."/>
        </authorList>
    </citation>
    <scope>NUCLEOTIDE SEQUENCE [LARGE SCALE GENOMIC DNA]</scope>
    <source>
        <strain evidence="2 3">AVO110</strain>
    </source>
</reference>
<dbReference type="Proteomes" id="UP000744555">
    <property type="component" value="Unassembled WGS sequence"/>
</dbReference>
<feature type="transmembrane region" description="Helical" evidence="1">
    <location>
        <begin position="104"/>
        <end position="127"/>
    </location>
</feature>
<feature type="transmembrane region" description="Helical" evidence="1">
    <location>
        <begin position="147"/>
        <end position="164"/>
    </location>
</feature>
<evidence type="ECO:0008006" key="4">
    <source>
        <dbReference type="Google" id="ProtNLM"/>
    </source>
</evidence>
<gene>
    <name evidence="2" type="ORF">A9179_14845</name>
</gene>
<sequence>MTAPSSADQSLPRSGQGWLLAGLLLLIALAWFELWRLGQAMAASDGMLAMAMMGMPMPWQLTDAVLMLAMWTVMMAAMMLPSALPMLLLYRLMLRRQGDARQTLALALFASAYLLVWSGFALLATLLQWQLDSLALLTPELRSNSTGLAAALLFGAGLYQWLPLKQACLRHCQGPVLFLVGHWRPGPSGAWRMGLHHGLYCLGCCWALMALLFVVGLMNLLWVAVLTAYVLLEKLLPAGPWLARGAGLLLMGWGLLVLWH</sequence>
<protein>
    <recommendedName>
        <fullName evidence="4">DUF2182 domain-containing protein</fullName>
    </recommendedName>
</protein>
<feature type="transmembrane region" description="Helical" evidence="1">
    <location>
        <begin position="66"/>
        <end position="92"/>
    </location>
</feature>
<organism evidence="2 3">
    <name type="scientific">Aquipseudomonas alcaligenes</name>
    <name type="common">Pseudomonas alcaligenes</name>
    <dbReference type="NCBI Taxonomy" id="43263"/>
    <lineage>
        <taxon>Bacteria</taxon>
        <taxon>Pseudomonadati</taxon>
        <taxon>Pseudomonadota</taxon>
        <taxon>Gammaproteobacteria</taxon>
        <taxon>Pseudomonadales</taxon>
        <taxon>Pseudomonadaceae</taxon>
        <taxon>Aquipseudomonas</taxon>
    </lineage>
</organism>
<dbReference type="EMBL" id="LZEU01000001">
    <property type="protein sequence ID" value="MBC9251547.1"/>
    <property type="molecule type" value="Genomic_DNA"/>
</dbReference>
<keyword evidence="1" id="KW-0472">Membrane</keyword>
<keyword evidence="3" id="KW-1185">Reference proteome</keyword>
<feature type="transmembrane region" description="Helical" evidence="1">
    <location>
        <begin position="238"/>
        <end position="259"/>
    </location>
</feature>
<evidence type="ECO:0000256" key="1">
    <source>
        <dbReference type="SAM" id="Phobius"/>
    </source>
</evidence>
<keyword evidence="1" id="KW-1133">Transmembrane helix</keyword>
<dbReference type="RefSeq" id="WP_187807044.1">
    <property type="nucleotide sequence ID" value="NZ_LZEU01000001.1"/>
</dbReference>
<evidence type="ECO:0000313" key="3">
    <source>
        <dbReference type="Proteomes" id="UP000744555"/>
    </source>
</evidence>
<comment type="caution">
    <text evidence="2">The sequence shown here is derived from an EMBL/GenBank/DDBJ whole genome shotgun (WGS) entry which is preliminary data.</text>
</comment>
<evidence type="ECO:0000313" key="2">
    <source>
        <dbReference type="EMBL" id="MBC9251547.1"/>
    </source>
</evidence>
<accession>A0ABR7S1V2</accession>
<proteinExistence type="predicted"/>
<name>A0ABR7S1V2_AQUAC</name>